<evidence type="ECO:0000256" key="11">
    <source>
        <dbReference type="ARBA" id="ARBA00022679"/>
    </source>
</evidence>
<evidence type="ECO:0000256" key="8">
    <source>
        <dbReference type="ARBA" id="ARBA00012998"/>
    </source>
</evidence>
<evidence type="ECO:0000256" key="14">
    <source>
        <dbReference type="ARBA" id="ARBA00023034"/>
    </source>
</evidence>
<evidence type="ECO:0000256" key="9">
    <source>
        <dbReference type="ARBA" id="ARBA00017787"/>
    </source>
</evidence>
<dbReference type="InterPro" id="IPR004227">
    <property type="entry name" value="Formiminotransferase_cat"/>
</dbReference>
<dbReference type="Pfam" id="PF02971">
    <property type="entry name" value="FTCD"/>
    <property type="match status" value="1"/>
</dbReference>
<evidence type="ECO:0000259" key="21">
    <source>
        <dbReference type="SMART" id="SM01221"/>
    </source>
</evidence>
<dbReference type="GO" id="GO:0005814">
    <property type="term" value="C:centriole"/>
    <property type="evidence" value="ECO:0007669"/>
    <property type="project" value="UniProtKB-SubCell"/>
</dbReference>
<evidence type="ECO:0000256" key="6">
    <source>
        <dbReference type="ARBA" id="ARBA00010825"/>
    </source>
</evidence>
<sequence length="541" mass="59498">MSRIVECVPNFSEGRHKEVIEAIANAIASTDGVSLLDVDPGPSTNRTVYTFVGSPESVVEGAMNGARAASQLIDMTRHHGEHPRMGALDVCPFIPVRGVTEEDCIQCANEFGKQLAEELGVPVYLYGKAAKEEKRVKLPSIRAGEYEGLEEKLKDPAWLPDFGPADFIPSWGATATGCRKFLIAWNVNLLATKEQAHRVALNLREQGRGPNEPGRLKCVQGIGWWLEEANMAQISMNLTDFDITPLHTAYEEACKDAKELNLPVVGSQVVGLVPLQAIMMAAEFYMEKDNLFLVEEDQKVRLAIDRLGLNSLGPFNPKERIIEYMIRSEDEPGPLASTSVFNFIKNVGARSPAPGGGSVSACVAAMGAALGAMVAFMTYGKRQYEQLDSKMRQLIPPLYATMNDLIPFIDKDTTAFNDYMAACKLPKGTPEEQAVRDQAMQGGLKKAIQVPLAVMQTANRVWDQLQELAQCGNFTTMSDLQVGARSLETGVWGAYHNVMINLRDIKDEQYKQKITAEAEAEVQKAQEGKEAVLKIISERKE</sequence>
<dbReference type="EC" id="2.1.2.5" evidence="7"/>
<keyword evidence="14" id="KW-0333">Golgi apparatus</keyword>
<keyword evidence="10" id="KW-0963">Cytoplasm</keyword>
<keyword evidence="12" id="KW-0369">Histidine metabolism</keyword>
<dbReference type="EC" id="4.3.1.4" evidence="8"/>
<reference evidence="23" key="1">
    <citation type="submission" date="2022-01" db="EMBL/GenBank/DDBJ databases">
        <authorList>
            <person name="Braso-Vives M."/>
        </authorList>
    </citation>
    <scope>NUCLEOTIDE SEQUENCE</scope>
</reference>
<dbReference type="GO" id="GO:0030409">
    <property type="term" value="F:glutamate formimidoyltransferase activity"/>
    <property type="evidence" value="ECO:0007669"/>
    <property type="project" value="UniProtKB-EC"/>
</dbReference>
<evidence type="ECO:0000256" key="5">
    <source>
        <dbReference type="ARBA" id="ARBA00008297"/>
    </source>
</evidence>
<dbReference type="InterPro" id="IPR037070">
    <property type="entry name" value="Formiminotransferase_C_sf"/>
</dbReference>
<comment type="function">
    <text evidence="18">Folate-dependent enzyme, that displays both transferase and deaminase activity. Serves to channel one-carbon units from formiminoglutamate to the folate pool.</text>
</comment>
<evidence type="ECO:0000256" key="3">
    <source>
        <dbReference type="ARBA" id="ARBA00004555"/>
    </source>
</evidence>
<evidence type="ECO:0000256" key="15">
    <source>
        <dbReference type="ARBA" id="ARBA00023212"/>
    </source>
</evidence>
<evidence type="ECO:0000256" key="1">
    <source>
        <dbReference type="ARBA" id="ARBA00002680"/>
    </source>
</evidence>
<dbReference type="Gene3D" id="1.20.120.680">
    <property type="entry name" value="Formiminotetrahydrofolate cyclodeaminase monomer, up-and-down helical bundle"/>
    <property type="match status" value="1"/>
</dbReference>
<comment type="similarity">
    <text evidence="6">In the C-terminal section; belongs to the cyclodeaminase/cyclohydrolase family.</text>
</comment>
<proteinExistence type="inferred from homology"/>
<keyword evidence="24" id="KW-1185">Reference proteome</keyword>
<keyword evidence="15" id="KW-0206">Cytoskeleton</keyword>
<dbReference type="NCBIfam" id="TIGR02024">
    <property type="entry name" value="FtcD"/>
    <property type="match status" value="1"/>
</dbReference>
<evidence type="ECO:0000256" key="7">
    <source>
        <dbReference type="ARBA" id="ARBA00012252"/>
    </source>
</evidence>
<evidence type="ECO:0000313" key="24">
    <source>
        <dbReference type="Proteomes" id="UP000838412"/>
    </source>
</evidence>
<dbReference type="AlphaFoldDB" id="A0A8J9VXK3"/>
<dbReference type="GO" id="GO:0005542">
    <property type="term" value="F:folic acid binding"/>
    <property type="evidence" value="ECO:0007669"/>
    <property type="project" value="UniProtKB-KW"/>
</dbReference>
<dbReference type="SUPFAM" id="SSF101262">
    <property type="entry name" value="Methenyltetrahydrofolate cyclohydrolase-like"/>
    <property type="match status" value="1"/>
</dbReference>
<evidence type="ECO:0000256" key="17">
    <source>
        <dbReference type="ARBA" id="ARBA00023268"/>
    </source>
</evidence>
<evidence type="ECO:0000256" key="18">
    <source>
        <dbReference type="ARBA" id="ARBA00025506"/>
    </source>
</evidence>
<name>A0A8J9VXK3_BRALA</name>
<dbReference type="FunFam" id="3.30.990.10:FF:000001">
    <property type="entry name" value="Formimidoyltransferase cyclodeaminase"/>
    <property type="match status" value="1"/>
</dbReference>
<keyword evidence="17" id="KW-0511">Multifunctional enzyme</keyword>
<dbReference type="OrthoDB" id="48036at2759"/>
<dbReference type="GO" id="GO:0019556">
    <property type="term" value="P:L-histidine catabolic process to glutamate and formamide"/>
    <property type="evidence" value="ECO:0007669"/>
    <property type="project" value="UniProtKB-UniPathway"/>
</dbReference>
<dbReference type="GO" id="GO:0005794">
    <property type="term" value="C:Golgi apparatus"/>
    <property type="evidence" value="ECO:0007669"/>
    <property type="project" value="UniProtKB-SubCell"/>
</dbReference>
<evidence type="ECO:0000256" key="13">
    <source>
        <dbReference type="ARBA" id="ARBA00022954"/>
    </source>
</evidence>
<keyword evidence="11" id="KW-0808">Transferase</keyword>
<dbReference type="InterPro" id="IPR022384">
    <property type="entry name" value="FormiminoTrfase_cat_dom_sf"/>
</dbReference>
<evidence type="ECO:0000259" key="22">
    <source>
        <dbReference type="SMART" id="SM01222"/>
    </source>
</evidence>
<dbReference type="Gene3D" id="3.30.990.10">
    <property type="entry name" value="Formiminotransferase, N-terminal subdomain"/>
    <property type="match status" value="1"/>
</dbReference>
<dbReference type="Proteomes" id="UP000838412">
    <property type="component" value="Chromosome 10"/>
</dbReference>
<comment type="function">
    <text evidence="1">Binds and promotes bundling of vimentin filaments originating from the Golgi.</text>
</comment>
<dbReference type="PANTHER" id="PTHR12234:SF0">
    <property type="entry name" value="FORMIMIDOYLTRANSFERASE-CYCLODEAMINASE"/>
    <property type="match status" value="1"/>
</dbReference>
<evidence type="ECO:0000256" key="19">
    <source>
        <dbReference type="ARBA" id="ARBA00025915"/>
    </source>
</evidence>
<dbReference type="Pfam" id="PF04961">
    <property type="entry name" value="FTCD_C"/>
    <property type="match status" value="1"/>
</dbReference>
<evidence type="ECO:0000313" key="23">
    <source>
        <dbReference type="EMBL" id="CAH1238251.1"/>
    </source>
</evidence>
<dbReference type="Gene3D" id="3.30.70.670">
    <property type="entry name" value="Formiminotransferase, C-terminal subdomain"/>
    <property type="match status" value="1"/>
</dbReference>
<dbReference type="InterPro" id="IPR037064">
    <property type="entry name" value="Formiminotransferase_N_sf"/>
</dbReference>
<dbReference type="GO" id="GO:0030412">
    <property type="term" value="F:formimidoyltetrahydrofolate cyclodeaminase activity"/>
    <property type="evidence" value="ECO:0007669"/>
    <property type="project" value="UniProtKB-EC"/>
</dbReference>
<dbReference type="InterPro" id="IPR036178">
    <property type="entry name" value="Formintransfe-cycloase-like_sf"/>
</dbReference>
<dbReference type="FunFam" id="1.20.120.680:FF:000001">
    <property type="entry name" value="Formimidoyltransferase cyclodeaminase"/>
    <property type="match status" value="1"/>
</dbReference>
<evidence type="ECO:0000256" key="4">
    <source>
        <dbReference type="ARBA" id="ARBA00005082"/>
    </source>
</evidence>
<protein>
    <recommendedName>
        <fullName evidence="9">Formimidoyltransferase-cyclodeaminase</fullName>
        <ecNumber evidence="7">2.1.2.5</ecNumber>
        <ecNumber evidence="8">4.3.1.4</ecNumber>
    </recommendedName>
    <alternativeName>
        <fullName evidence="20">Formiminotransferase-cyclodeaminase</fullName>
    </alternativeName>
</protein>
<evidence type="ECO:0000256" key="16">
    <source>
        <dbReference type="ARBA" id="ARBA00023239"/>
    </source>
</evidence>
<feature type="domain" description="Formiminotransferase C-terminal subdomain" evidence="21">
    <location>
        <begin position="181"/>
        <end position="325"/>
    </location>
</feature>
<comment type="pathway">
    <text evidence="4">Amino-acid degradation; L-histidine degradation into L-glutamate; L-glutamate from N-formimidoyl-L-glutamate (transferase route): step 1/1.</text>
</comment>
<feature type="domain" description="Formiminotransferase N-terminal subdomain" evidence="22">
    <location>
        <begin position="3"/>
        <end position="180"/>
    </location>
</feature>
<comment type="subunit">
    <text evidence="19">Homooctamer, including four polyglutamate binding sites. The subunits are arranged as a tetramer of dimers, and form a planar ring-shaped structure.</text>
</comment>
<dbReference type="FunFam" id="3.30.70.670:FF:000001">
    <property type="entry name" value="Formimidoyltransferase cyclodeaminase"/>
    <property type="match status" value="1"/>
</dbReference>
<evidence type="ECO:0000256" key="10">
    <source>
        <dbReference type="ARBA" id="ARBA00022490"/>
    </source>
</evidence>
<dbReference type="GO" id="GO:0019557">
    <property type="term" value="P:L-histidine catabolic process to glutamate and formate"/>
    <property type="evidence" value="ECO:0007669"/>
    <property type="project" value="UniProtKB-UniPathway"/>
</dbReference>
<accession>A0A8J9VXK3</accession>
<dbReference type="InterPro" id="IPR012886">
    <property type="entry name" value="Formiminotransferase_N"/>
</dbReference>
<dbReference type="UniPathway" id="UPA00379">
    <property type="reaction ID" value="UER00555"/>
</dbReference>
<dbReference type="SUPFAM" id="SSF55116">
    <property type="entry name" value="Formiminotransferase domain of formiminotransferase-cyclodeaminase"/>
    <property type="match status" value="2"/>
</dbReference>
<dbReference type="SMART" id="SM01222">
    <property type="entry name" value="FTCD_N"/>
    <property type="match status" value="1"/>
</dbReference>
<dbReference type="InterPro" id="IPR013802">
    <property type="entry name" value="Formiminotransferase_C"/>
</dbReference>
<keyword evidence="13" id="KW-0290">Folate-binding</keyword>
<comment type="subcellular location">
    <subcellularLocation>
        <location evidence="2">Cytoplasm</location>
        <location evidence="2">Cytoskeleton</location>
        <location evidence="2">Microtubule organizing center</location>
        <location evidence="2">Centrosome</location>
        <location evidence="2">Centriole</location>
    </subcellularLocation>
    <subcellularLocation>
        <location evidence="3">Golgi apparatus</location>
    </subcellularLocation>
</comment>
<dbReference type="SMART" id="SM01221">
    <property type="entry name" value="FTCD"/>
    <property type="match status" value="1"/>
</dbReference>
<evidence type="ECO:0000256" key="20">
    <source>
        <dbReference type="ARBA" id="ARBA00030029"/>
    </source>
</evidence>
<gene>
    <name evidence="23" type="primary">FTCD</name>
    <name evidence="23" type="ORF">BLAG_LOCUS2940</name>
</gene>
<organism evidence="23 24">
    <name type="scientific">Branchiostoma lanceolatum</name>
    <name type="common">Common lancelet</name>
    <name type="synonym">Amphioxus lanceolatum</name>
    <dbReference type="NCBI Taxonomy" id="7740"/>
    <lineage>
        <taxon>Eukaryota</taxon>
        <taxon>Metazoa</taxon>
        <taxon>Chordata</taxon>
        <taxon>Cephalochordata</taxon>
        <taxon>Leptocardii</taxon>
        <taxon>Amphioxiformes</taxon>
        <taxon>Branchiostomatidae</taxon>
        <taxon>Branchiostoma</taxon>
    </lineage>
</organism>
<evidence type="ECO:0000256" key="12">
    <source>
        <dbReference type="ARBA" id="ARBA00022808"/>
    </source>
</evidence>
<dbReference type="PANTHER" id="PTHR12234">
    <property type="entry name" value="FORMIMINOTRANSFERASE-CYCLODEAMINASE"/>
    <property type="match status" value="1"/>
</dbReference>
<dbReference type="InterPro" id="IPR007044">
    <property type="entry name" value="Cyclodeamin/CycHdrlase"/>
</dbReference>
<keyword evidence="16" id="KW-0456">Lyase</keyword>
<dbReference type="EMBL" id="OV696695">
    <property type="protein sequence ID" value="CAH1238251.1"/>
    <property type="molecule type" value="Genomic_DNA"/>
</dbReference>
<evidence type="ECO:0000256" key="2">
    <source>
        <dbReference type="ARBA" id="ARBA00004114"/>
    </source>
</evidence>
<dbReference type="Pfam" id="PF07837">
    <property type="entry name" value="FTCD_N"/>
    <property type="match status" value="1"/>
</dbReference>
<dbReference type="InterPro" id="IPR051623">
    <property type="entry name" value="FTCD"/>
</dbReference>
<comment type="similarity">
    <text evidence="5">In the N-terminal section; belongs to the formiminotransferase family.</text>
</comment>